<name>A0AAX6MHV3_9PEZI</name>
<evidence type="ECO:0000256" key="1">
    <source>
        <dbReference type="SAM" id="MobiDB-lite"/>
    </source>
</evidence>
<evidence type="ECO:0000313" key="2">
    <source>
        <dbReference type="EMBL" id="KAK6952074.1"/>
    </source>
</evidence>
<organism evidence="2 3">
    <name type="scientific">Daldinia eschscholtzii</name>
    <dbReference type="NCBI Taxonomy" id="292717"/>
    <lineage>
        <taxon>Eukaryota</taxon>
        <taxon>Fungi</taxon>
        <taxon>Dikarya</taxon>
        <taxon>Ascomycota</taxon>
        <taxon>Pezizomycotina</taxon>
        <taxon>Sordariomycetes</taxon>
        <taxon>Xylariomycetidae</taxon>
        <taxon>Xylariales</taxon>
        <taxon>Hypoxylaceae</taxon>
        <taxon>Daldinia</taxon>
    </lineage>
</organism>
<dbReference type="AlphaFoldDB" id="A0AAX6MHV3"/>
<dbReference type="PANTHER" id="PTHR38887">
    <property type="entry name" value="CHROMOSOME 21, WHOLE GENOME SHOTGUN SEQUENCE"/>
    <property type="match status" value="1"/>
</dbReference>
<dbReference type="PANTHER" id="PTHR38887:SF1">
    <property type="entry name" value="RAS MODIFICATION PROTEIN ERF4"/>
    <property type="match status" value="1"/>
</dbReference>
<proteinExistence type="predicted"/>
<protein>
    <submittedName>
        <fullName evidence="2">Uncharacterized protein</fullName>
    </submittedName>
</protein>
<gene>
    <name evidence="2" type="ORF">Daesc_006603</name>
</gene>
<dbReference type="EMBL" id="JBANMG010000006">
    <property type="protein sequence ID" value="KAK6952074.1"/>
    <property type="molecule type" value="Genomic_DNA"/>
</dbReference>
<sequence>MSSKELLGDVVVTLAKKARRSMSSKAKNPDRDQFTSHKDDNKSAGLGLGSDKTSLSRPPSYTSVTIKNEKLTPPQYINTQQSLEGPPSPHTEITESKILDLATSCFPPIPHDAELSPLPKPVLIPRVNPGVHIPFARAWVPELADHAVTPEDLVAFIDNLNVLIRPHVAGRAVLVAALAVGVIPYDGADGIAAALELAAILGMTIINYRRCKKYFGIMNEKYFHPRKLHAKIVNPKRIRKMFNLDKKETLLTPITEETLELSNQERCIRYMSQWTCQLSFDDLPPPSEQTTLLARMAAWEVKHKIAKAEKQAKKSRKRAWKRHMKGKKLKENWLESGRAKSLDWILIQNLDEWEAAQAEKEAKRAKKRGSK</sequence>
<comment type="caution">
    <text evidence="2">The sequence shown here is derived from an EMBL/GenBank/DDBJ whole genome shotgun (WGS) entry which is preliminary data.</text>
</comment>
<keyword evidence="3" id="KW-1185">Reference proteome</keyword>
<feature type="compositionally biased region" description="Basic and acidic residues" evidence="1">
    <location>
        <begin position="27"/>
        <end position="42"/>
    </location>
</feature>
<feature type="region of interest" description="Disordered" evidence="1">
    <location>
        <begin position="17"/>
        <end position="92"/>
    </location>
</feature>
<dbReference type="Proteomes" id="UP001369815">
    <property type="component" value="Unassembled WGS sequence"/>
</dbReference>
<accession>A0AAX6MHV3</accession>
<feature type="compositionally biased region" description="Polar residues" evidence="1">
    <location>
        <begin position="51"/>
        <end position="66"/>
    </location>
</feature>
<dbReference type="InterPro" id="IPR053221">
    <property type="entry name" value="Burnettramic_acid_biosynth"/>
</dbReference>
<evidence type="ECO:0000313" key="3">
    <source>
        <dbReference type="Proteomes" id="UP001369815"/>
    </source>
</evidence>
<reference evidence="2 3" key="1">
    <citation type="journal article" date="2024" name="Front Chem Biol">
        <title>Unveiling the potential of Daldinia eschscholtzii MFLUCC 19-0629 through bioactivity and bioinformatics studies for enhanced sustainable agriculture production.</title>
        <authorList>
            <person name="Brooks S."/>
            <person name="Weaver J.A."/>
            <person name="Klomchit A."/>
            <person name="Alharthi S.A."/>
            <person name="Onlamun T."/>
            <person name="Nurani R."/>
            <person name="Vong T.K."/>
            <person name="Alberti F."/>
            <person name="Greco C."/>
        </authorList>
    </citation>
    <scope>NUCLEOTIDE SEQUENCE [LARGE SCALE GENOMIC DNA]</scope>
    <source>
        <strain evidence="2">MFLUCC 19-0629</strain>
    </source>
</reference>